<dbReference type="EMBL" id="QFXC01000002">
    <property type="protein sequence ID" value="RDH86030.1"/>
    <property type="molecule type" value="Genomic_DNA"/>
</dbReference>
<proteinExistence type="predicted"/>
<dbReference type="Pfam" id="PF00990">
    <property type="entry name" value="GGDEF"/>
    <property type="match status" value="1"/>
</dbReference>
<dbReference type="Pfam" id="PF00672">
    <property type="entry name" value="HAMP"/>
    <property type="match status" value="1"/>
</dbReference>
<dbReference type="SUPFAM" id="SSF141868">
    <property type="entry name" value="EAL domain-like"/>
    <property type="match status" value="1"/>
</dbReference>
<dbReference type="FunFam" id="3.30.70.270:FF:000001">
    <property type="entry name" value="Diguanylate cyclase domain protein"/>
    <property type="match status" value="1"/>
</dbReference>
<dbReference type="PROSITE" id="PS50885">
    <property type="entry name" value="HAMP"/>
    <property type="match status" value="1"/>
</dbReference>
<dbReference type="Gene3D" id="3.30.70.270">
    <property type="match status" value="1"/>
</dbReference>
<name>A0A370DN89_9GAMM</name>
<dbReference type="GO" id="GO:0007165">
    <property type="term" value="P:signal transduction"/>
    <property type="evidence" value="ECO:0007669"/>
    <property type="project" value="InterPro"/>
</dbReference>
<evidence type="ECO:0008006" key="9">
    <source>
        <dbReference type="Google" id="ProtNLM"/>
    </source>
</evidence>
<accession>A0A370DN89</accession>
<gene>
    <name evidence="7" type="ORF">DIZ80_00740</name>
</gene>
<keyword evidence="8" id="KW-1185">Reference proteome</keyword>
<dbReference type="Gene3D" id="6.10.340.10">
    <property type="match status" value="1"/>
</dbReference>
<keyword evidence="3" id="KW-0472">Membrane</keyword>
<evidence type="ECO:0000313" key="8">
    <source>
        <dbReference type="Proteomes" id="UP000254266"/>
    </source>
</evidence>
<dbReference type="PROSITE" id="PS50883">
    <property type="entry name" value="EAL"/>
    <property type="match status" value="1"/>
</dbReference>
<evidence type="ECO:0000259" key="6">
    <source>
        <dbReference type="PROSITE" id="PS50887"/>
    </source>
</evidence>
<dbReference type="SMART" id="SM00304">
    <property type="entry name" value="HAMP"/>
    <property type="match status" value="1"/>
</dbReference>
<reference evidence="7 8" key="1">
    <citation type="journal article" date="2018" name="ISME J.">
        <title>Endosymbiont genomes yield clues of tubeworm success.</title>
        <authorList>
            <person name="Li Y."/>
            <person name="Liles M.R."/>
            <person name="Halanych K.M."/>
        </authorList>
    </citation>
    <scope>NUCLEOTIDE SEQUENCE [LARGE SCALE GENOMIC DNA]</scope>
    <source>
        <strain evidence="7">A1464</strain>
    </source>
</reference>
<dbReference type="InterPro" id="IPR000160">
    <property type="entry name" value="GGDEF_dom"/>
</dbReference>
<dbReference type="SMART" id="SM00267">
    <property type="entry name" value="GGDEF"/>
    <property type="match status" value="1"/>
</dbReference>
<evidence type="ECO:0000259" key="5">
    <source>
        <dbReference type="PROSITE" id="PS50885"/>
    </source>
</evidence>
<dbReference type="Proteomes" id="UP000254266">
    <property type="component" value="Unassembled WGS sequence"/>
</dbReference>
<dbReference type="GO" id="GO:0071111">
    <property type="term" value="F:cyclic-guanylate-specific phosphodiesterase activity"/>
    <property type="evidence" value="ECO:0007669"/>
    <property type="project" value="InterPro"/>
</dbReference>
<dbReference type="PANTHER" id="PTHR33121">
    <property type="entry name" value="CYCLIC DI-GMP PHOSPHODIESTERASE PDEF"/>
    <property type="match status" value="1"/>
</dbReference>
<dbReference type="CDD" id="cd01948">
    <property type="entry name" value="EAL"/>
    <property type="match status" value="1"/>
</dbReference>
<evidence type="ECO:0000256" key="1">
    <source>
        <dbReference type="ARBA" id="ARBA00001946"/>
    </source>
</evidence>
<dbReference type="SUPFAM" id="SSF55073">
    <property type="entry name" value="Nucleotide cyclase"/>
    <property type="match status" value="1"/>
</dbReference>
<feature type="domain" description="GGDEF" evidence="6">
    <location>
        <begin position="314"/>
        <end position="446"/>
    </location>
</feature>
<feature type="coiled-coil region" evidence="2">
    <location>
        <begin position="252"/>
        <end position="279"/>
    </location>
</feature>
<dbReference type="InterPro" id="IPR001633">
    <property type="entry name" value="EAL_dom"/>
</dbReference>
<keyword evidence="3" id="KW-0812">Transmembrane</keyword>
<dbReference type="PANTHER" id="PTHR33121:SF71">
    <property type="entry name" value="OXYGEN SENSOR PROTEIN DOSP"/>
    <property type="match status" value="1"/>
</dbReference>
<dbReference type="CDD" id="cd01949">
    <property type="entry name" value="GGDEF"/>
    <property type="match status" value="1"/>
</dbReference>
<keyword evidence="2" id="KW-0175">Coiled coil</keyword>
<dbReference type="AlphaFoldDB" id="A0A370DN89"/>
<evidence type="ECO:0000259" key="4">
    <source>
        <dbReference type="PROSITE" id="PS50883"/>
    </source>
</evidence>
<dbReference type="InterPro" id="IPR050706">
    <property type="entry name" value="Cyclic-di-GMP_PDE-like"/>
</dbReference>
<dbReference type="PROSITE" id="PS50887">
    <property type="entry name" value="GGDEF"/>
    <property type="match status" value="1"/>
</dbReference>
<feature type="domain" description="EAL" evidence="4">
    <location>
        <begin position="454"/>
        <end position="707"/>
    </location>
</feature>
<evidence type="ECO:0000256" key="3">
    <source>
        <dbReference type="SAM" id="Phobius"/>
    </source>
</evidence>
<dbReference type="Pfam" id="PF00563">
    <property type="entry name" value="EAL"/>
    <property type="match status" value="1"/>
</dbReference>
<organism evidence="7 8">
    <name type="scientific">endosymbiont of Galathealinum brachiosum</name>
    <dbReference type="NCBI Taxonomy" id="2200906"/>
    <lineage>
        <taxon>Bacteria</taxon>
        <taxon>Pseudomonadati</taxon>
        <taxon>Pseudomonadota</taxon>
        <taxon>Gammaproteobacteria</taxon>
        <taxon>sulfur-oxidizing symbionts</taxon>
    </lineage>
</organism>
<dbReference type="InterPro" id="IPR035919">
    <property type="entry name" value="EAL_sf"/>
</dbReference>
<dbReference type="SUPFAM" id="SSF158472">
    <property type="entry name" value="HAMP domain-like"/>
    <property type="match status" value="1"/>
</dbReference>
<sequence length="708" mass="79593">MKSKSTHKYSHIGNQFVIIVAGVILFALLSNAFFQYFKEKQRSFNNLLREGESIGALLSSISIDPLLVYDNHTINEFARNTTSQKNVIYTIYIDEKNNALTNYLNTNNEIIQSTIKKIESENPATLLNQFNDNPNILNLSFPVTFENQTLAIIKVGLDKNPLKYIPLENLITQVISSVFFGILMGISIYIGFLRKVSEPVKRLNSSANDIASFRFDEEVKIKGDNELTELANTFNLMRLTLKEAVITREATLKEMELLNSSLEDRVSERTNKLEELNAKITHQAMHDPLTGLPNRTLVIERLNQAINYANRNSTRLAVFIFDLNNFKDINDTLGHPEGDLILKQVAKRIPAALRESDTAGRLGGDEFAFVLPDIDEKNAIEVGYKIIDTLKPVFELTSQSVEIGASIGISIFPEHGEDQSSLIRHADVAMYESKRHGSNVTLYNSSFDSHTPWRLALMADLRKAIDNNELELHYQPQINLKTDKAYGVEALLRWTHPKHGFVSPDQFIYIAENSGLINALSEWVIDHALKQLKQWQDSGLELDISINISARNLQDKNFTGTLASLIEKYKVNQKHIKLEFTEGTIMSNPDIVIALISHSKLSGIRYSIDDFGTGYSSLSYLKNLTVDEVKIDKSFVFDMVKNKNDASIVLSIIELTHNLGHLVVAEGVENEGVLNALKSLGCDSAQGYHISKAIPPDGIPEFIKNYNQ</sequence>
<dbReference type="NCBIfam" id="TIGR00254">
    <property type="entry name" value="GGDEF"/>
    <property type="match status" value="1"/>
</dbReference>
<dbReference type="Gene3D" id="3.20.20.450">
    <property type="entry name" value="EAL domain"/>
    <property type="match status" value="1"/>
</dbReference>
<dbReference type="InterPro" id="IPR043128">
    <property type="entry name" value="Rev_trsase/Diguanyl_cyclase"/>
</dbReference>
<comment type="caution">
    <text evidence="7">The sequence shown here is derived from an EMBL/GenBank/DDBJ whole genome shotgun (WGS) entry which is preliminary data.</text>
</comment>
<feature type="transmembrane region" description="Helical" evidence="3">
    <location>
        <begin position="12"/>
        <end position="34"/>
    </location>
</feature>
<dbReference type="GO" id="GO:0016020">
    <property type="term" value="C:membrane"/>
    <property type="evidence" value="ECO:0007669"/>
    <property type="project" value="InterPro"/>
</dbReference>
<dbReference type="InterPro" id="IPR003660">
    <property type="entry name" value="HAMP_dom"/>
</dbReference>
<evidence type="ECO:0000313" key="7">
    <source>
        <dbReference type="EMBL" id="RDH86030.1"/>
    </source>
</evidence>
<dbReference type="CDD" id="cd06225">
    <property type="entry name" value="HAMP"/>
    <property type="match status" value="1"/>
</dbReference>
<feature type="transmembrane region" description="Helical" evidence="3">
    <location>
        <begin position="170"/>
        <end position="192"/>
    </location>
</feature>
<keyword evidence="3" id="KW-1133">Transmembrane helix</keyword>
<dbReference type="SMART" id="SM00052">
    <property type="entry name" value="EAL"/>
    <property type="match status" value="1"/>
</dbReference>
<protein>
    <recommendedName>
        <fullName evidence="9">GGDEF domain-containing protein</fullName>
    </recommendedName>
</protein>
<evidence type="ECO:0000256" key="2">
    <source>
        <dbReference type="SAM" id="Coils"/>
    </source>
</evidence>
<feature type="domain" description="HAMP" evidence="5">
    <location>
        <begin position="194"/>
        <end position="246"/>
    </location>
</feature>
<comment type="cofactor">
    <cofactor evidence="1">
        <name>Mg(2+)</name>
        <dbReference type="ChEBI" id="CHEBI:18420"/>
    </cofactor>
</comment>
<dbReference type="InterPro" id="IPR029787">
    <property type="entry name" value="Nucleotide_cyclase"/>
</dbReference>